<comment type="caution">
    <text evidence="2">The sequence shown here is derived from an EMBL/GenBank/DDBJ whole genome shotgun (WGS) entry which is preliminary data.</text>
</comment>
<organism evidence="2 3">
    <name type="scientific">Plakobranchus ocellatus</name>
    <dbReference type="NCBI Taxonomy" id="259542"/>
    <lineage>
        <taxon>Eukaryota</taxon>
        <taxon>Metazoa</taxon>
        <taxon>Spiralia</taxon>
        <taxon>Lophotrochozoa</taxon>
        <taxon>Mollusca</taxon>
        <taxon>Gastropoda</taxon>
        <taxon>Heterobranchia</taxon>
        <taxon>Euthyneura</taxon>
        <taxon>Panpulmonata</taxon>
        <taxon>Sacoglossa</taxon>
        <taxon>Placobranchoidea</taxon>
        <taxon>Plakobranchidae</taxon>
        <taxon>Plakobranchus</taxon>
    </lineage>
</organism>
<feature type="transmembrane region" description="Helical" evidence="1">
    <location>
        <begin position="196"/>
        <end position="222"/>
    </location>
</feature>
<feature type="transmembrane region" description="Helical" evidence="1">
    <location>
        <begin position="266"/>
        <end position="284"/>
    </location>
</feature>
<evidence type="ECO:0000313" key="3">
    <source>
        <dbReference type="Proteomes" id="UP000735302"/>
    </source>
</evidence>
<dbReference type="Pfam" id="PF21534">
    <property type="entry name" value="Rost"/>
    <property type="match status" value="1"/>
</dbReference>
<dbReference type="Proteomes" id="UP000735302">
    <property type="component" value="Unassembled WGS sequence"/>
</dbReference>
<keyword evidence="1" id="KW-0812">Transmembrane</keyword>
<dbReference type="PANTHER" id="PTHR12242:SF1">
    <property type="entry name" value="MYND-TYPE DOMAIN-CONTAINING PROTEIN"/>
    <property type="match status" value="1"/>
</dbReference>
<dbReference type="PANTHER" id="PTHR12242">
    <property type="entry name" value="OS02G0130600 PROTEIN-RELATED"/>
    <property type="match status" value="1"/>
</dbReference>
<feature type="transmembrane region" description="Helical" evidence="1">
    <location>
        <begin position="304"/>
        <end position="327"/>
    </location>
</feature>
<name>A0AAV3Z638_9GAST</name>
<protein>
    <submittedName>
        <fullName evidence="2">Protein rolling stone-like</fullName>
    </submittedName>
</protein>
<dbReference type="AlphaFoldDB" id="A0AAV3Z638"/>
<gene>
    <name evidence="2" type="ORF">PoB_001744000</name>
</gene>
<evidence type="ECO:0000256" key="1">
    <source>
        <dbReference type="SAM" id="Phobius"/>
    </source>
</evidence>
<sequence>MSEAVSLRSGSGRSWPGSLTMSFRDEFRLSRFGFQDTCRERFLTFHWRAPGILYILYRLGLACYTLAILSQGIIHQESLPNQSKKIQAWLAYLTNWTYILLTVYFCYHALVTLAVYHSCQGLKLKIFRRMDFTEHKYLFRELYVTSTGYQQATASEDDPMDIVDSSNTNTMPEGLCNQINDDEDDPMEIIDPSDRIPWYLCLLWILYNTATVFALVVTIVFWGALAPRISLSRLASAENLQFHMVNSALVLIELCLTAIPVRFLHVVYPFAYGVAYGLFSVIYWAVDHKHVMYPILDWSKSPGIAAACVLLIGFVLVPVLQLLIYGVHRLKLAIFRRFCWN</sequence>
<keyword evidence="3" id="KW-1185">Reference proteome</keyword>
<feature type="transmembrane region" description="Helical" evidence="1">
    <location>
        <begin position="55"/>
        <end position="76"/>
    </location>
</feature>
<dbReference type="InterPro" id="IPR049352">
    <property type="entry name" value="Rost"/>
</dbReference>
<dbReference type="EMBL" id="BLXT01002074">
    <property type="protein sequence ID" value="GFN90934.1"/>
    <property type="molecule type" value="Genomic_DNA"/>
</dbReference>
<feature type="transmembrane region" description="Helical" evidence="1">
    <location>
        <begin position="242"/>
        <end position="259"/>
    </location>
</feature>
<keyword evidence="1" id="KW-0472">Membrane</keyword>
<dbReference type="GO" id="GO:0016020">
    <property type="term" value="C:membrane"/>
    <property type="evidence" value="ECO:0007669"/>
    <property type="project" value="TreeGrafter"/>
</dbReference>
<feature type="transmembrane region" description="Helical" evidence="1">
    <location>
        <begin position="96"/>
        <end position="119"/>
    </location>
</feature>
<keyword evidence="1" id="KW-1133">Transmembrane helix</keyword>
<reference evidence="2 3" key="1">
    <citation type="journal article" date="2021" name="Elife">
        <title>Chloroplast acquisition without the gene transfer in kleptoplastic sea slugs, Plakobranchus ocellatus.</title>
        <authorList>
            <person name="Maeda T."/>
            <person name="Takahashi S."/>
            <person name="Yoshida T."/>
            <person name="Shimamura S."/>
            <person name="Takaki Y."/>
            <person name="Nagai Y."/>
            <person name="Toyoda A."/>
            <person name="Suzuki Y."/>
            <person name="Arimoto A."/>
            <person name="Ishii H."/>
            <person name="Satoh N."/>
            <person name="Nishiyama T."/>
            <person name="Hasebe M."/>
            <person name="Maruyama T."/>
            <person name="Minagawa J."/>
            <person name="Obokata J."/>
            <person name="Shigenobu S."/>
        </authorList>
    </citation>
    <scope>NUCLEOTIDE SEQUENCE [LARGE SCALE GENOMIC DNA]</scope>
</reference>
<evidence type="ECO:0000313" key="2">
    <source>
        <dbReference type="EMBL" id="GFN90934.1"/>
    </source>
</evidence>
<accession>A0AAV3Z638</accession>
<proteinExistence type="predicted"/>